<dbReference type="InterPro" id="IPR003325">
    <property type="entry name" value="TerD"/>
</dbReference>
<dbReference type="GO" id="GO:0008270">
    <property type="term" value="F:zinc ion binding"/>
    <property type="evidence" value="ECO:0007669"/>
    <property type="project" value="InterPro"/>
</dbReference>
<keyword evidence="3" id="KW-1185">Reference proteome</keyword>
<evidence type="ECO:0000313" key="2">
    <source>
        <dbReference type="EMBL" id="AWN22177.1"/>
    </source>
</evidence>
<dbReference type="SUPFAM" id="SSF158682">
    <property type="entry name" value="TerB-like"/>
    <property type="match status" value="1"/>
</dbReference>
<dbReference type="KEGG" id="dez:DKM44_02130"/>
<reference evidence="2 3" key="1">
    <citation type="submission" date="2018-05" db="EMBL/GenBank/DDBJ databases">
        <title>Complete Genome Sequence of Deinococcus sp. strain 17bor-2.</title>
        <authorList>
            <person name="Srinivasan S."/>
        </authorList>
    </citation>
    <scope>NUCLEOTIDE SEQUENCE [LARGE SCALE GENOMIC DNA]</scope>
    <source>
        <strain evidence="2 3">17bor-2</strain>
    </source>
</reference>
<dbReference type="GO" id="GO:0004519">
    <property type="term" value="F:endonuclease activity"/>
    <property type="evidence" value="ECO:0007669"/>
    <property type="project" value="InterPro"/>
</dbReference>
<dbReference type="PANTHER" id="PTHR32097:SF3">
    <property type="entry name" value="TELLURITE RESISTANCE PROTEIN"/>
    <property type="match status" value="1"/>
</dbReference>
<dbReference type="InterPro" id="IPR051324">
    <property type="entry name" value="Stress/Tellurium_Resist"/>
</dbReference>
<dbReference type="CDD" id="cd06974">
    <property type="entry name" value="TerD_like"/>
    <property type="match status" value="1"/>
</dbReference>
<dbReference type="CDD" id="cd00085">
    <property type="entry name" value="HNHc"/>
    <property type="match status" value="1"/>
</dbReference>
<dbReference type="Pfam" id="PF02342">
    <property type="entry name" value="TerD"/>
    <property type="match status" value="1"/>
</dbReference>
<dbReference type="Pfam" id="PF01844">
    <property type="entry name" value="HNH"/>
    <property type="match status" value="1"/>
</dbReference>
<accession>A0A2Z3JAP7</accession>
<sequence>MTSQLQRGQRAPLSQFTAATRFTIQTELPMPTPPDISIFGLDEARRLSDDRYFIFYNQLSSPERAIAMDEQTQVFTIDLGLLPLGIHRLLLASTSDAEPFSALGRGQVTLKAQGQEVLRFPVAGVDFQAEQAIMLLEVYRHQGAWRVAGVGQGFAGGLRALLESMGGEVEEPEAAAAPAADTWPRLKSAPEQYTETGQCRRCGKVRDRFLRRIRLDQHQLCPDCAQDLKDGLDRFRVRFQAACADGIMERHEWQDLQDTILLYHLNAQEALKYVRADALYLLERTVALARADGVLTNAEEAEFNRLAELLDVPDAMLNNLRAELEELRSASRIREGHLPTIKSRLILESGEVAHLEVPATFRHVTSSKVRDIPGRLVLTSKQMHFTSNEGGWNVQYSKVLRIEEISGGVNVELGVKKGSGLYRTERPLILAATLDALVRSYKRLLLMPQTERASRSIPQSVKLAVWQRDQGKCVECGATEYLEFDHIIPHSKGGASSEGNLQLLCRKCNLAKSDRI</sequence>
<feature type="domain" description="HNH nuclease" evidence="1">
    <location>
        <begin position="460"/>
        <end position="510"/>
    </location>
</feature>
<dbReference type="GO" id="GO:0003676">
    <property type="term" value="F:nucleic acid binding"/>
    <property type="evidence" value="ECO:0007669"/>
    <property type="project" value="InterPro"/>
</dbReference>
<evidence type="ECO:0000259" key="1">
    <source>
        <dbReference type="SMART" id="SM00507"/>
    </source>
</evidence>
<dbReference type="AlphaFoldDB" id="A0A2Z3JAP7"/>
<dbReference type="Gene3D" id="1.10.30.50">
    <property type="match status" value="1"/>
</dbReference>
<dbReference type="EMBL" id="CP029494">
    <property type="protein sequence ID" value="AWN22177.1"/>
    <property type="molecule type" value="Genomic_DNA"/>
</dbReference>
<dbReference type="InterPro" id="IPR003615">
    <property type="entry name" value="HNH_nuc"/>
</dbReference>
<name>A0A2Z3JAP7_9DEIO</name>
<dbReference type="Gene3D" id="2.60.60.30">
    <property type="entry name" value="sav2460 like domains"/>
    <property type="match status" value="1"/>
</dbReference>
<dbReference type="OrthoDB" id="9779761at2"/>
<protein>
    <recommendedName>
        <fullName evidence="1">HNH nuclease domain-containing protein</fullName>
    </recommendedName>
</protein>
<proteinExistence type="predicted"/>
<dbReference type="Proteomes" id="UP000245368">
    <property type="component" value="Chromosome"/>
</dbReference>
<dbReference type="SMART" id="SM00507">
    <property type="entry name" value="HNHc"/>
    <property type="match status" value="1"/>
</dbReference>
<evidence type="ECO:0000313" key="3">
    <source>
        <dbReference type="Proteomes" id="UP000245368"/>
    </source>
</evidence>
<dbReference type="RefSeq" id="WP_109825010.1">
    <property type="nucleotide sequence ID" value="NZ_CP029494.1"/>
</dbReference>
<dbReference type="PANTHER" id="PTHR32097">
    <property type="entry name" value="CAMP-BINDING PROTEIN 1-RELATED"/>
    <property type="match status" value="1"/>
</dbReference>
<organism evidence="2 3">
    <name type="scientific">Deinococcus irradiatisoli</name>
    <dbReference type="NCBI Taxonomy" id="2202254"/>
    <lineage>
        <taxon>Bacteria</taxon>
        <taxon>Thermotogati</taxon>
        <taxon>Deinococcota</taxon>
        <taxon>Deinococci</taxon>
        <taxon>Deinococcales</taxon>
        <taxon>Deinococcaceae</taxon>
        <taxon>Deinococcus</taxon>
    </lineage>
</organism>
<dbReference type="InterPro" id="IPR029024">
    <property type="entry name" value="TerB-like"/>
</dbReference>
<gene>
    <name evidence="2" type="ORF">DKM44_02130</name>
</gene>
<dbReference type="InterPro" id="IPR002711">
    <property type="entry name" value="HNH"/>
</dbReference>